<evidence type="ECO:0000259" key="3">
    <source>
        <dbReference type="PROSITE" id="PS50961"/>
    </source>
</evidence>
<dbReference type="Gene3D" id="1.10.10.10">
    <property type="entry name" value="Winged helix-like DNA-binding domain superfamily/Winged helix DNA-binding domain"/>
    <property type="match status" value="1"/>
</dbReference>
<dbReference type="EMBL" id="JADGJQ010000047">
    <property type="protein sequence ID" value="KAJ3175874.1"/>
    <property type="molecule type" value="Genomic_DNA"/>
</dbReference>
<evidence type="ECO:0000313" key="5">
    <source>
        <dbReference type="Proteomes" id="UP001212152"/>
    </source>
</evidence>
<dbReference type="InterPro" id="IPR006630">
    <property type="entry name" value="La_HTH"/>
</dbReference>
<keyword evidence="1 2" id="KW-0694">RNA-binding</keyword>
<protein>
    <submittedName>
        <fullName evidence="4">La- protein 7</fullName>
    </submittedName>
</protein>
<evidence type="ECO:0000256" key="1">
    <source>
        <dbReference type="ARBA" id="ARBA00022884"/>
    </source>
</evidence>
<comment type="caution">
    <text evidence="4">The sequence shown here is derived from an EMBL/GenBank/DDBJ whole genome shotgun (WGS) entry which is preliminary data.</text>
</comment>
<dbReference type="InterPro" id="IPR036388">
    <property type="entry name" value="WH-like_DNA-bd_sf"/>
</dbReference>
<organism evidence="4 5">
    <name type="scientific">Geranomyces variabilis</name>
    <dbReference type="NCBI Taxonomy" id="109894"/>
    <lineage>
        <taxon>Eukaryota</taxon>
        <taxon>Fungi</taxon>
        <taxon>Fungi incertae sedis</taxon>
        <taxon>Chytridiomycota</taxon>
        <taxon>Chytridiomycota incertae sedis</taxon>
        <taxon>Chytridiomycetes</taxon>
        <taxon>Spizellomycetales</taxon>
        <taxon>Powellomycetaceae</taxon>
        <taxon>Geranomyces</taxon>
    </lineage>
</organism>
<reference evidence="4" key="1">
    <citation type="submission" date="2020-05" db="EMBL/GenBank/DDBJ databases">
        <title>Phylogenomic resolution of chytrid fungi.</title>
        <authorList>
            <person name="Stajich J.E."/>
            <person name="Amses K."/>
            <person name="Simmons R."/>
            <person name="Seto K."/>
            <person name="Myers J."/>
            <person name="Bonds A."/>
            <person name="Quandt C.A."/>
            <person name="Barry K."/>
            <person name="Liu P."/>
            <person name="Grigoriev I."/>
            <person name="Longcore J.E."/>
            <person name="James T.Y."/>
        </authorList>
    </citation>
    <scope>NUCLEOTIDE SEQUENCE</scope>
    <source>
        <strain evidence="4">JEL0379</strain>
    </source>
</reference>
<feature type="domain" description="HTH La-type RNA-binding" evidence="3">
    <location>
        <begin position="1"/>
        <end position="90"/>
    </location>
</feature>
<dbReference type="InterPro" id="IPR035979">
    <property type="entry name" value="RBD_domain_sf"/>
</dbReference>
<dbReference type="Proteomes" id="UP001212152">
    <property type="component" value="Unassembled WGS sequence"/>
</dbReference>
<dbReference type="CDD" id="cd00590">
    <property type="entry name" value="RRM_SF"/>
    <property type="match status" value="1"/>
</dbReference>
<evidence type="ECO:0000313" key="4">
    <source>
        <dbReference type="EMBL" id="KAJ3175874.1"/>
    </source>
</evidence>
<keyword evidence="5" id="KW-1185">Reference proteome</keyword>
<dbReference type="SMART" id="SM00715">
    <property type="entry name" value="LA"/>
    <property type="match status" value="1"/>
</dbReference>
<evidence type="ECO:0000256" key="2">
    <source>
        <dbReference type="PROSITE-ProRule" id="PRU00332"/>
    </source>
</evidence>
<dbReference type="GO" id="GO:0003723">
    <property type="term" value="F:RNA binding"/>
    <property type="evidence" value="ECO:0007669"/>
    <property type="project" value="UniProtKB-UniRule"/>
</dbReference>
<dbReference type="AlphaFoldDB" id="A0AAD5XLK2"/>
<sequence>MPKAKSLEESVGTAITALFSDDALSYDRVLVQQIANSKGGYIPFRFITGRKVGITDEAVIAHAIRAHAPQLELSEDGRSVRRQAPIPDFTELDSRTVYVVSDGGNQLIGKYILKPNFQIPQERIPIKKPGPVLLTQFGACGPIEKVIIPPEAVNPLSDYAFVVFDSVVGCTSALEKYASSFRPVTVDTNLREYLGDKERETETETNAVVELLGKVRVLSK</sequence>
<name>A0AAD5XLK2_9FUNG</name>
<dbReference type="PROSITE" id="PS50961">
    <property type="entry name" value="HTH_LA"/>
    <property type="match status" value="1"/>
</dbReference>
<dbReference type="SUPFAM" id="SSF54928">
    <property type="entry name" value="RNA-binding domain, RBD"/>
    <property type="match status" value="1"/>
</dbReference>
<gene>
    <name evidence="4" type="primary">LARP7</name>
    <name evidence="4" type="ORF">HDU87_005702</name>
</gene>
<proteinExistence type="predicted"/>
<accession>A0AAD5XLK2</accession>